<evidence type="ECO:0000313" key="3">
    <source>
        <dbReference type="EMBL" id="EZG43583.1"/>
    </source>
</evidence>
<evidence type="ECO:0000256" key="1">
    <source>
        <dbReference type="SAM" id="MobiDB-lite"/>
    </source>
</evidence>
<organism evidence="3 4">
    <name type="scientific">Gregarina niphandrodes</name>
    <name type="common">Septate eugregarine</name>
    <dbReference type="NCBI Taxonomy" id="110365"/>
    <lineage>
        <taxon>Eukaryota</taxon>
        <taxon>Sar</taxon>
        <taxon>Alveolata</taxon>
        <taxon>Apicomplexa</taxon>
        <taxon>Conoidasida</taxon>
        <taxon>Gregarinasina</taxon>
        <taxon>Eugregarinorida</taxon>
        <taxon>Gregarinidae</taxon>
        <taxon>Gregarina</taxon>
    </lineage>
</organism>
<dbReference type="EMBL" id="AFNH02001234">
    <property type="protein sequence ID" value="EZG43583.1"/>
    <property type="molecule type" value="Genomic_DNA"/>
</dbReference>
<keyword evidence="4" id="KW-1185">Reference proteome</keyword>
<accession>A0A023AYQ3</accession>
<comment type="caution">
    <text evidence="3">The sequence shown here is derived from an EMBL/GenBank/DDBJ whole genome shotgun (WGS) entry which is preliminary data.</text>
</comment>
<dbReference type="AlphaFoldDB" id="A0A023AYQ3"/>
<evidence type="ECO:0000313" key="4">
    <source>
        <dbReference type="Proteomes" id="UP000019763"/>
    </source>
</evidence>
<dbReference type="RefSeq" id="XP_011133191.1">
    <property type="nucleotide sequence ID" value="XM_011134889.1"/>
</dbReference>
<feature type="chain" id="PRO_5013017386" description="Transmembrane protein" evidence="2">
    <location>
        <begin position="16"/>
        <end position="206"/>
    </location>
</feature>
<gene>
    <name evidence="3" type="ORF">GNI_165580</name>
</gene>
<evidence type="ECO:0008006" key="5">
    <source>
        <dbReference type="Google" id="ProtNLM"/>
    </source>
</evidence>
<dbReference type="GeneID" id="22915733"/>
<feature type="compositionally biased region" description="Polar residues" evidence="1">
    <location>
        <begin position="179"/>
        <end position="192"/>
    </location>
</feature>
<feature type="region of interest" description="Disordered" evidence="1">
    <location>
        <begin position="156"/>
        <end position="192"/>
    </location>
</feature>
<dbReference type="VEuPathDB" id="CryptoDB:GNI_165580"/>
<proteinExistence type="predicted"/>
<feature type="compositionally biased region" description="Polar residues" evidence="1">
    <location>
        <begin position="157"/>
        <end position="167"/>
    </location>
</feature>
<protein>
    <recommendedName>
        <fullName evidence="5">Transmembrane protein</fullName>
    </recommendedName>
</protein>
<reference evidence="3" key="1">
    <citation type="submission" date="2013-12" db="EMBL/GenBank/DDBJ databases">
        <authorList>
            <person name="Omoto C.K."/>
            <person name="Sibley D."/>
            <person name="Venepally P."/>
            <person name="Hadjithomas M."/>
            <person name="Karamycheva S."/>
            <person name="Brunk B."/>
            <person name="Roos D."/>
            <person name="Caler E."/>
            <person name="Lorenzi H."/>
        </authorList>
    </citation>
    <scope>NUCLEOTIDE SEQUENCE</scope>
</reference>
<evidence type="ECO:0000256" key="2">
    <source>
        <dbReference type="SAM" id="SignalP"/>
    </source>
</evidence>
<feature type="signal peptide" evidence="2">
    <location>
        <begin position="1"/>
        <end position="15"/>
    </location>
</feature>
<dbReference type="Proteomes" id="UP000019763">
    <property type="component" value="Unassembled WGS sequence"/>
</dbReference>
<keyword evidence="2" id="KW-0732">Signal</keyword>
<name>A0A023AYQ3_GRENI</name>
<sequence length="206" mass="22888">MFSSTLILLALATEACHDLLIKPPVEQPWPNDLSRLVAERLLDVLVKNGSAWIRTHDLNTYFTVRTSFVLDFLGMEVIAVCAAHSALVDSPRTDWHLSAVDDVLVIHPAKLPLQDLDTDAALTPDPDLRNALLTQVRRDIPDAEWNSNNKHLVGAANRQSPTQQQATHKPLYTGPDQIPGTSQNPAPPSSNLQRIIRQYFRGLAEH</sequence>